<evidence type="ECO:0000256" key="2">
    <source>
        <dbReference type="ARBA" id="ARBA00022695"/>
    </source>
</evidence>
<reference evidence="4 5" key="1">
    <citation type="submission" date="2021-03" db="EMBL/GenBank/DDBJ databases">
        <title>Sequencing the genomes of 1000 actinobacteria strains.</title>
        <authorList>
            <person name="Klenk H.-P."/>
        </authorList>
    </citation>
    <scope>NUCLEOTIDE SEQUENCE [LARGE SCALE GENOMIC DNA]</scope>
    <source>
        <strain evidence="4 5">DSM 45256</strain>
    </source>
</reference>
<dbReference type="PANTHER" id="PTHR21342:SF0">
    <property type="entry name" value="BIFUNCTIONAL NMN ADENYLYLTRANSFERASE_NUDIX HYDROLASE"/>
    <property type="match status" value="1"/>
</dbReference>
<sequence length="184" mass="20834">MRRLACVTGRFQPVHGQHLELFELALREAEHLIVAVTNPDTRARHEEATSAHRHLAEANPFTYFERLRLLQAALQERGLSRHASIVPFDLTRPETWYEYVPGRARQLVRAYSAWEREKASRLSDAGYEVTVLDGDPATRLSASDIRARLDADQSVWADLVPRAVVPVLAELLAGRDQTETEEAI</sequence>
<evidence type="ECO:0000313" key="5">
    <source>
        <dbReference type="Proteomes" id="UP001519295"/>
    </source>
</evidence>
<dbReference type="Pfam" id="PF01467">
    <property type="entry name" value="CTP_transf_like"/>
    <property type="match status" value="1"/>
</dbReference>
<dbReference type="SUPFAM" id="SSF52374">
    <property type="entry name" value="Nucleotidylyl transferase"/>
    <property type="match status" value="1"/>
</dbReference>
<keyword evidence="5" id="KW-1185">Reference proteome</keyword>
<dbReference type="PANTHER" id="PTHR21342">
    <property type="entry name" value="PHOSPHOPANTETHEINE ADENYLYLTRANSFERASE"/>
    <property type="match status" value="1"/>
</dbReference>
<comment type="caution">
    <text evidence="4">The sequence shown here is derived from an EMBL/GenBank/DDBJ whole genome shotgun (WGS) entry which is preliminary data.</text>
</comment>
<dbReference type="Gene3D" id="3.40.50.620">
    <property type="entry name" value="HUPs"/>
    <property type="match status" value="1"/>
</dbReference>
<dbReference type="InterPro" id="IPR014729">
    <property type="entry name" value="Rossmann-like_a/b/a_fold"/>
</dbReference>
<feature type="domain" description="Cytidyltransferase-like" evidence="3">
    <location>
        <begin position="8"/>
        <end position="92"/>
    </location>
</feature>
<evidence type="ECO:0000313" key="4">
    <source>
        <dbReference type="EMBL" id="MBP2366855.1"/>
    </source>
</evidence>
<keyword evidence="2" id="KW-0548">Nucleotidyltransferase</keyword>
<gene>
    <name evidence="4" type="ORF">JOF36_002551</name>
</gene>
<dbReference type="RefSeq" id="WP_210026954.1">
    <property type="nucleotide sequence ID" value="NZ_JAGINU010000001.1"/>
</dbReference>
<keyword evidence="1" id="KW-0808">Transferase</keyword>
<dbReference type="InterPro" id="IPR004821">
    <property type="entry name" value="Cyt_trans-like"/>
</dbReference>
<evidence type="ECO:0000256" key="1">
    <source>
        <dbReference type="ARBA" id="ARBA00022679"/>
    </source>
</evidence>
<organism evidence="4 5">
    <name type="scientific">Pseudonocardia parietis</name>
    <dbReference type="NCBI Taxonomy" id="570936"/>
    <lineage>
        <taxon>Bacteria</taxon>
        <taxon>Bacillati</taxon>
        <taxon>Actinomycetota</taxon>
        <taxon>Actinomycetes</taxon>
        <taxon>Pseudonocardiales</taxon>
        <taxon>Pseudonocardiaceae</taxon>
        <taxon>Pseudonocardia</taxon>
    </lineage>
</organism>
<evidence type="ECO:0000259" key="3">
    <source>
        <dbReference type="Pfam" id="PF01467"/>
    </source>
</evidence>
<name>A0ABS4VSF8_9PSEU</name>
<dbReference type="NCBIfam" id="TIGR00125">
    <property type="entry name" value="cyt_tran_rel"/>
    <property type="match status" value="1"/>
</dbReference>
<dbReference type="EMBL" id="JAGINU010000001">
    <property type="protein sequence ID" value="MBP2366855.1"/>
    <property type="molecule type" value="Genomic_DNA"/>
</dbReference>
<accession>A0ABS4VSF8</accession>
<protein>
    <submittedName>
        <fullName evidence="4">Cytidyltransferase-like protein</fullName>
    </submittedName>
</protein>
<proteinExistence type="predicted"/>
<dbReference type="Proteomes" id="UP001519295">
    <property type="component" value="Unassembled WGS sequence"/>
</dbReference>